<dbReference type="Proteomes" id="UP001591681">
    <property type="component" value="Unassembled WGS sequence"/>
</dbReference>
<evidence type="ECO:0000256" key="6">
    <source>
        <dbReference type="SAM" id="Phobius"/>
    </source>
</evidence>
<evidence type="ECO:0000256" key="2">
    <source>
        <dbReference type="ARBA" id="ARBA00022692"/>
    </source>
</evidence>
<evidence type="ECO:0000313" key="9">
    <source>
        <dbReference type="Proteomes" id="UP001591681"/>
    </source>
</evidence>
<dbReference type="GO" id="GO:0016020">
    <property type="term" value="C:membrane"/>
    <property type="evidence" value="ECO:0007669"/>
    <property type="project" value="UniProtKB-SubCell"/>
</dbReference>
<feature type="transmembrane region" description="Helical" evidence="6">
    <location>
        <begin position="64"/>
        <end position="88"/>
    </location>
</feature>
<evidence type="ECO:0000256" key="4">
    <source>
        <dbReference type="ARBA" id="ARBA00023136"/>
    </source>
</evidence>
<sequence length="442" mass="46924">MLNTFQTVLRQMKKITSSFEVTSGICLTIFTSVSLCIITSFLDLSVNSLGVDSSVFTTGHVHKLLSYCFIHQDVAQLLVSAGVLVAFSSALEKGVGTVRFLFLFLLHSIATGLLFALLALVVFSEPSASVALGLIPVALSLLGMVTISSRMQKAFFFGVSVPTATLPWIILLVVTLIVPGMVLLCNVVAIIVGVIYGKGWLSVLEMSESRAAVLEKKMPFRLLKRIRGVRFIPASAEERREILHARCKPSPGSYPVQAYAPASAASSSDQTRSIYEGWSYSTYAQQSPSSFPAAYAAPYGFSQGHGHSHGGHEGHEGHGHSHEGHGHSHGGHGHSHEGHGHSHGGHEGHGHSHEGHGHSHGGHEYAPSHYGPYTGLHAHSQYGHGLGAAAYGQYGHCQLYAGAYPTGSVWLPPSAPLPSLLSSGQGSGASTPVQHSESPKQN</sequence>
<feature type="domain" description="Peptidase S54 rhomboid" evidence="7">
    <location>
        <begin position="59"/>
        <end position="197"/>
    </location>
</feature>
<dbReference type="PANTHER" id="PTHR43066">
    <property type="entry name" value="RHOMBOID-RELATED PROTEIN"/>
    <property type="match status" value="1"/>
</dbReference>
<accession>A0ABD1K8A6</accession>
<evidence type="ECO:0000256" key="3">
    <source>
        <dbReference type="ARBA" id="ARBA00022989"/>
    </source>
</evidence>
<organism evidence="8 9">
    <name type="scientific">Coilia grayii</name>
    <name type="common">Gray's grenadier anchovy</name>
    <dbReference type="NCBI Taxonomy" id="363190"/>
    <lineage>
        <taxon>Eukaryota</taxon>
        <taxon>Metazoa</taxon>
        <taxon>Chordata</taxon>
        <taxon>Craniata</taxon>
        <taxon>Vertebrata</taxon>
        <taxon>Euteleostomi</taxon>
        <taxon>Actinopterygii</taxon>
        <taxon>Neopterygii</taxon>
        <taxon>Teleostei</taxon>
        <taxon>Clupei</taxon>
        <taxon>Clupeiformes</taxon>
        <taxon>Clupeoidei</taxon>
        <taxon>Engraulidae</taxon>
        <taxon>Coilinae</taxon>
        <taxon>Coilia</taxon>
    </lineage>
</organism>
<feature type="region of interest" description="Disordered" evidence="5">
    <location>
        <begin position="302"/>
        <end position="368"/>
    </location>
</feature>
<feature type="compositionally biased region" description="Polar residues" evidence="5">
    <location>
        <begin position="431"/>
        <end position="442"/>
    </location>
</feature>
<feature type="transmembrane region" description="Helical" evidence="6">
    <location>
        <begin position="100"/>
        <end position="123"/>
    </location>
</feature>
<comment type="caution">
    <text evidence="8">The sequence shown here is derived from an EMBL/GenBank/DDBJ whole genome shotgun (WGS) entry which is preliminary data.</text>
</comment>
<feature type="compositionally biased region" description="Basic and acidic residues" evidence="5">
    <location>
        <begin position="334"/>
        <end position="363"/>
    </location>
</feature>
<dbReference type="SUPFAM" id="SSF144091">
    <property type="entry name" value="Rhomboid-like"/>
    <property type="match status" value="1"/>
</dbReference>
<dbReference type="PANTHER" id="PTHR43066:SF12">
    <property type="entry name" value="RHOMBOID DOMAIN-CONTAINING 2"/>
    <property type="match status" value="1"/>
</dbReference>
<keyword evidence="9" id="KW-1185">Reference proteome</keyword>
<keyword evidence="4 6" id="KW-0472">Membrane</keyword>
<feature type="region of interest" description="Disordered" evidence="5">
    <location>
        <begin position="413"/>
        <end position="442"/>
    </location>
</feature>
<feature type="transmembrane region" description="Helical" evidence="6">
    <location>
        <begin position="154"/>
        <end position="174"/>
    </location>
</feature>
<name>A0ABD1K8A6_9TELE</name>
<evidence type="ECO:0000256" key="5">
    <source>
        <dbReference type="SAM" id="MobiDB-lite"/>
    </source>
</evidence>
<gene>
    <name evidence="8" type="ORF">ACEWY4_010000</name>
</gene>
<protein>
    <recommendedName>
        <fullName evidence="7">Peptidase S54 rhomboid domain-containing protein</fullName>
    </recommendedName>
</protein>
<dbReference type="AlphaFoldDB" id="A0ABD1K8A6"/>
<feature type="compositionally biased region" description="Basic and acidic residues" evidence="5">
    <location>
        <begin position="310"/>
        <end position="326"/>
    </location>
</feature>
<comment type="subcellular location">
    <subcellularLocation>
        <location evidence="1">Membrane</location>
        <topology evidence="1">Multi-pass membrane protein</topology>
    </subcellularLocation>
</comment>
<dbReference type="InterPro" id="IPR022764">
    <property type="entry name" value="Peptidase_S54_rhomboid_dom"/>
</dbReference>
<dbReference type="Gene3D" id="1.20.1540.10">
    <property type="entry name" value="Rhomboid-like"/>
    <property type="match status" value="1"/>
</dbReference>
<evidence type="ECO:0000256" key="1">
    <source>
        <dbReference type="ARBA" id="ARBA00004141"/>
    </source>
</evidence>
<keyword evidence="2 6" id="KW-0812">Transmembrane</keyword>
<reference evidence="8 9" key="1">
    <citation type="submission" date="2024-09" db="EMBL/GenBank/DDBJ databases">
        <title>A chromosome-level genome assembly of Gray's grenadier anchovy, Coilia grayii.</title>
        <authorList>
            <person name="Fu Z."/>
        </authorList>
    </citation>
    <scope>NUCLEOTIDE SEQUENCE [LARGE SCALE GENOMIC DNA]</scope>
    <source>
        <strain evidence="8">G4</strain>
        <tissue evidence="8">Muscle</tissue>
    </source>
</reference>
<feature type="transmembrane region" description="Helical" evidence="6">
    <location>
        <begin position="129"/>
        <end position="147"/>
    </location>
</feature>
<dbReference type="InterPro" id="IPR035952">
    <property type="entry name" value="Rhomboid-like_sf"/>
</dbReference>
<evidence type="ECO:0000313" key="8">
    <source>
        <dbReference type="EMBL" id="KAL2095281.1"/>
    </source>
</evidence>
<feature type="compositionally biased region" description="Low complexity" evidence="5">
    <location>
        <begin position="417"/>
        <end position="430"/>
    </location>
</feature>
<feature type="transmembrane region" description="Helical" evidence="6">
    <location>
        <begin position="21"/>
        <end position="44"/>
    </location>
</feature>
<feature type="transmembrane region" description="Helical" evidence="6">
    <location>
        <begin position="180"/>
        <end position="201"/>
    </location>
</feature>
<proteinExistence type="predicted"/>
<dbReference type="Pfam" id="PF01694">
    <property type="entry name" value="Rhomboid"/>
    <property type="match status" value="1"/>
</dbReference>
<evidence type="ECO:0000259" key="7">
    <source>
        <dbReference type="Pfam" id="PF01694"/>
    </source>
</evidence>
<dbReference type="EMBL" id="JBHFQA010000008">
    <property type="protein sequence ID" value="KAL2095281.1"/>
    <property type="molecule type" value="Genomic_DNA"/>
</dbReference>
<keyword evidence="3 6" id="KW-1133">Transmembrane helix</keyword>